<accession>A0A3N4Q5N7</accession>
<name>A0A3N4Q5N7_9BACT</name>
<feature type="domain" description="THIF-type NAD/FAD binding fold" evidence="1">
    <location>
        <begin position="18"/>
        <end position="245"/>
    </location>
</feature>
<dbReference type="AlphaFoldDB" id="A0A3N4Q5N7"/>
<gene>
    <name evidence="2" type="ORF">EGT74_04675</name>
</gene>
<evidence type="ECO:0000259" key="1">
    <source>
        <dbReference type="Pfam" id="PF00899"/>
    </source>
</evidence>
<dbReference type="GO" id="GO:0005737">
    <property type="term" value="C:cytoplasm"/>
    <property type="evidence" value="ECO:0007669"/>
    <property type="project" value="TreeGrafter"/>
</dbReference>
<dbReference type="Proteomes" id="UP000278351">
    <property type="component" value="Unassembled WGS sequence"/>
</dbReference>
<dbReference type="InterPro" id="IPR000594">
    <property type="entry name" value="ThiF_NAD_FAD-bd"/>
</dbReference>
<dbReference type="CDD" id="cd00757">
    <property type="entry name" value="ThiF_MoeB_HesA_family"/>
    <property type="match status" value="1"/>
</dbReference>
<evidence type="ECO:0000313" key="2">
    <source>
        <dbReference type="EMBL" id="RPE12841.1"/>
    </source>
</evidence>
<organism evidence="2 3">
    <name type="scientific">Chitinophaga lutea</name>
    <dbReference type="NCBI Taxonomy" id="2488634"/>
    <lineage>
        <taxon>Bacteria</taxon>
        <taxon>Pseudomonadati</taxon>
        <taxon>Bacteroidota</taxon>
        <taxon>Chitinophagia</taxon>
        <taxon>Chitinophagales</taxon>
        <taxon>Chitinophagaceae</taxon>
        <taxon>Chitinophaga</taxon>
    </lineage>
</organism>
<comment type="caution">
    <text evidence="2">The sequence shown here is derived from an EMBL/GenBank/DDBJ whole genome shotgun (WGS) entry which is preliminary data.</text>
</comment>
<evidence type="ECO:0000313" key="3">
    <source>
        <dbReference type="Proteomes" id="UP000278351"/>
    </source>
</evidence>
<dbReference type="SUPFAM" id="SSF69572">
    <property type="entry name" value="Activating enzymes of the ubiquitin-like proteins"/>
    <property type="match status" value="1"/>
</dbReference>
<dbReference type="GO" id="GO:0008641">
    <property type="term" value="F:ubiquitin-like modifier activating enzyme activity"/>
    <property type="evidence" value="ECO:0007669"/>
    <property type="project" value="InterPro"/>
</dbReference>
<dbReference type="Gene3D" id="3.40.50.720">
    <property type="entry name" value="NAD(P)-binding Rossmann-like Domain"/>
    <property type="match status" value="1"/>
</dbReference>
<dbReference type="GO" id="GO:0004792">
    <property type="term" value="F:thiosulfate-cyanide sulfurtransferase activity"/>
    <property type="evidence" value="ECO:0007669"/>
    <property type="project" value="TreeGrafter"/>
</dbReference>
<dbReference type="PANTHER" id="PTHR10953">
    <property type="entry name" value="UBIQUITIN-ACTIVATING ENZYME E1"/>
    <property type="match status" value="1"/>
</dbReference>
<reference evidence="2 3" key="1">
    <citation type="submission" date="2018-11" db="EMBL/GenBank/DDBJ databases">
        <title>Chitinophaga lutea sp.nov., isolate from arsenic contaminated soil.</title>
        <authorList>
            <person name="Zong Y."/>
        </authorList>
    </citation>
    <scope>NUCLEOTIDE SEQUENCE [LARGE SCALE GENOMIC DNA]</scope>
    <source>
        <strain evidence="2 3">ZY74</strain>
    </source>
</reference>
<proteinExistence type="predicted"/>
<dbReference type="PANTHER" id="PTHR10953:SF102">
    <property type="entry name" value="ADENYLYLTRANSFERASE AND SULFURTRANSFERASE MOCS3"/>
    <property type="match status" value="1"/>
</dbReference>
<keyword evidence="3" id="KW-1185">Reference proteome</keyword>
<dbReference type="GO" id="GO:0016779">
    <property type="term" value="F:nucleotidyltransferase activity"/>
    <property type="evidence" value="ECO:0007669"/>
    <property type="project" value="TreeGrafter"/>
</dbReference>
<dbReference type="EMBL" id="RPDH01000001">
    <property type="protein sequence ID" value="RPE12841.1"/>
    <property type="molecule type" value="Genomic_DNA"/>
</dbReference>
<dbReference type="Pfam" id="PF00899">
    <property type="entry name" value="ThiF"/>
    <property type="match status" value="1"/>
</dbReference>
<dbReference type="InterPro" id="IPR035985">
    <property type="entry name" value="Ubiquitin-activating_enz"/>
</dbReference>
<dbReference type="InterPro" id="IPR045886">
    <property type="entry name" value="ThiF/MoeB/HesA"/>
</dbReference>
<protein>
    <submittedName>
        <fullName evidence="2">HesA/MoeB/ThiF family protein</fullName>
    </submittedName>
</protein>
<sequence length="275" mass="30289">MNQQLPYMLSEKELERYKHPIAVPGMGAGLQETLKNARILVIGAGGLGSPLIQYLSAAGVGVIGIADYGVILEEDLHRQPLFNMQDLRKHKAKMAASRLFSLNPWNKHYPFLLQVRPDNAVQVISGFDLVIDCSQHRATHLVVSDACLLQDKPFITGEVHNWVAWWGGFNMLLDNGSRSGSYRCNELQVDEFRNFDAGAMGATHGATALLMVNEVIKYLAGVPGLAGKMHSFNYLHQQFEKTELALDATGVAAVKERGLLTADEYGLEVVPDVED</sequence>